<evidence type="ECO:0000256" key="1">
    <source>
        <dbReference type="ARBA" id="ARBA00004370"/>
    </source>
</evidence>
<dbReference type="HOGENOM" id="CLU_597507_0_0_1"/>
<dbReference type="Gene3D" id="3.40.50.2300">
    <property type="match status" value="2"/>
</dbReference>
<evidence type="ECO:0000259" key="5">
    <source>
        <dbReference type="Pfam" id="PF01094"/>
    </source>
</evidence>
<reference evidence="6" key="1">
    <citation type="journal article" date="2012" name="Nature">
        <title>The oyster genome reveals stress adaptation and complexity of shell formation.</title>
        <authorList>
            <person name="Zhang G."/>
            <person name="Fang X."/>
            <person name="Guo X."/>
            <person name="Li L."/>
            <person name="Luo R."/>
            <person name="Xu F."/>
            <person name="Yang P."/>
            <person name="Zhang L."/>
            <person name="Wang X."/>
            <person name="Qi H."/>
            <person name="Xiong Z."/>
            <person name="Que H."/>
            <person name="Xie Y."/>
            <person name="Holland P.W."/>
            <person name="Paps J."/>
            <person name="Zhu Y."/>
            <person name="Wu F."/>
            <person name="Chen Y."/>
            <person name="Wang J."/>
            <person name="Peng C."/>
            <person name="Meng J."/>
            <person name="Yang L."/>
            <person name="Liu J."/>
            <person name="Wen B."/>
            <person name="Zhang N."/>
            <person name="Huang Z."/>
            <person name="Zhu Q."/>
            <person name="Feng Y."/>
            <person name="Mount A."/>
            <person name="Hedgecock D."/>
            <person name="Xu Z."/>
            <person name="Liu Y."/>
            <person name="Domazet-Loso T."/>
            <person name="Du Y."/>
            <person name="Sun X."/>
            <person name="Zhang S."/>
            <person name="Liu B."/>
            <person name="Cheng P."/>
            <person name="Jiang X."/>
            <person name="Li J."/>
            <person name="Fan D."/>
            <person name="Wang W."/>
            <person name="Fu W."/>
            <person name="Wang T."/>
            <person name="Wang B."/>
            <person name="Zhang J."/>
            <person name="Peng Z."/>
            <person name="Li Y."/>
            <person name="Li N."/>
            <person name="Wang J."/>
            <person name="Chen M."/>
            <person name="He Y."/>
            <person name="Tan F."/>
            <person name="Song X."/>
            <person name="Zheng Q."/>
            <person name="Huang R."/>
            <person name="Yang H."/>
            <person name="Du X."/>
            <person name="Chen L."/>
            <person name="Yang M."/>
            <person name="Gaffney P.M."/>
            <person name="Wang S."/>
            <person name="Luo L."/>
            <person name="She Z."/>
            <person name="Ming Y."/>
            <person name="Huang W."/>
            <person name="Zhang S."/>
            <person name="Huang B."/>
            <person name="Zhang Y."/>
            <person name="Qu T."/>
            <person name="Ni P."/>
            <person name="Miao G."/>
            <person name="Wang J."/>
            <person name="Wang Q."/>
            <person name="Steinberg C.E."/>
            <person name="Wang H."/>
            <person name="Li N."/>
            <person name="Qian L."/>
            <person name="Zhang G."/>
            <person name="Li Y."/>
            <person name="Yang H."/>
            <person name="Liu X."/>
            <person name="Wang J."/>
            <person name="Yin Y."/>
            <person name="Wang J."/>
        </authorList>
    </citation>
    <scope>NUCLEOTIDE SEQUENCE [LARGE SCALE GENOMIC DNA]</scope>
    <source>
        <strain evidence="6">05x7-T-G4-1.051#20</strain>
    </source>
</reference>
<evidence type="ECO:0000256" key="3">
    <source>
        <dbReference type="ARBA" id="ARBA00022989"/>
    </source>
</evidence>
<comment type="subcellular location">
    <subcellularLocation>
        <location evidence="1">Membrane</location>
    </subcellularLocation>
</comment>
<accession>K1P1B8</accession>
<keyword evidence="4" id="KW-0472">Membrane</keyword>
<name>K1P1B8_MAGGI</name>
<evidence type="ECO:0000256" key="2">
    <source>
        <dbReference type="ARBA" id="ARBA00022692"/>
    </source>
</evidence>
<keyword evidence="6" id="KW-0675">Receptor</keyword>
<dbReference type="InterPro" id="IPR028082">
    <property type="entry name" value="Peripla_BP_I"/>
</dbReference>
<feature type="domain" description="Receptor ligand binding region" evidence="5">
    <location>
        <begin position="24"/>
        <end position="341"/>
    </location>
</feature>
<proteinExistence type="predicted"/>
<dbReference type="SUPFAM" id="SSF53822">
    <property type="entry name" value="Periplasmic binding protein-like I"/>
    <property type="match status" value="1"/>
</dbReference>
<dbReference type="AlphaFoldDB" id="K1P1B8"/>
<keyword evidence="2" id="KW-0812">Transmembrane</keyword>
<evidence type="ECO:0000256" key="4">
    <source>
        <dbReference type="ARBA" id="ARBA00023136"/>
    </source>
</evidence>
<evidence type="ECO:0000313" key="6">
    <source>
        <dbReference type="EMBL" id="EKC17602.1"/>
    </source>
</evidence>
<keyword evidence="3" id="KW-1133">Transmembrane helix</keyword>
<sequence>MEISVGRGWVQIQATEKDRDEALFDTEEIFKLHQSVCAKIRQGAKALLFVGTSKSNVAMHSIADKLSIPVLMPLSTKYSQTHSEFTVSLQPSLIRPIIDVIQKNGWKQVFYLFDSDEGLLRLQSLFQELGERHLANDVIIRSRRITNISDSYELLRSVDRQELNCSNLEPCRCTRPIILDLSTIAAFNETRKQIIDVGMNREHYHYLLANLGADELDLSSFKYGGMNVTGFSIKDPPFEENFQQSDCYSYKGLCPVSHKSALVMDTLEFLSYAVNKTGTYNNPSMFTPNSNGCDVSEQHRNFGRKFLNAIKETKVQGSSNIGTGTLALDSYGNRKDYVLNVKFFTFNFSKLEKVGIWQETGLSIKLHYCKPSKEPVASHNRTWIITTIVVKLPKTTHLIRDEKHIVYLTCGSRIFPRSGKGKMLFAGKGWEWGRWSLGLFLVTMLYRVCECNVSLNGV</sequence>
<organism evidence="6">
    <name type="scientific">Magallana gigas</name>
    <name type="common">Pacific oyster</name>
    <name type="synonym">Crassostrea gigas</name>
    <dbReference type="NCBI Taxonomy" id="29159"/>
    <lineage>
        <taxon>Eukaryota</taxon>
        <taxon>Metazoa</taxon>
        <taxon>Spiralia</taxon>
        <taxon>Lophotrochozoa</taxon>
        <taxon>Mollusca</taxon>
        <taxon>Bivalvia</taxon>
        <taxon>Autobranchia</taxon>
        <taxon>Pteriomorphia</taxon>
        <taxon>Ostreida</taxon>
        <taxon>Ostreoidea</taxon>
        <taxon>Ostreidae</taxon>
        <taxon>Magallana</taxon>
    </lineage>
</organism>
<dbReference type="GO" id="GO:0016020">
    <property type="term" value="C:membrane"/>
    <property type="evidence" value="ECO:0007669"/>
    <property type="project" value="UniProtKB-SubCell"/>
</dbReference>
<dbReference type="Pfam" id="PF01094">
    <property type="entry name" value="ANF_receptor"/>
    <property type="match status" value="1"/>
</dbReference>
<protein>
    <submittedName>
        <fullName evidence="6">Glutamate receptor</fullName>
    </submittedName>
</protein>
<dbReference type="InterPro" id="IPR001828">
    <property type="entry name" value="ANF_lig-bd_rcpt"/>
</dbReference>
<dbReference type="EMBL" id="JH822490">
    <property type="protein sequence ID" value="EKC17602.1"/>
    <property type="molecule type" value="Genomic_DNA"/>
</dbReference>
<gene>
    <name evidence="6" type="ORF">CGI_10000488</name>
</gene>
<dbReference type="InParanoid" id="K1P1B8"/>